<reference evidence="1" key="1">
    <citation type="submission" date="2014-11" db="EMBL/GenBank/DDBJ databases">
        <authorList>
            <person name="Amaro Gonzalez C."/>
        </authorList>
    </citation>
    <scope>NUCLEOTIDE SEQUENCE</scope>
</reference>
<dbReference type="EMBL" id="GBXM01089554">
    <property type="protein sequence ID" value="JAH19023.1"/>
    <property type="molecule type" value="Transcribed_RNA"/>
</dbReference>
<protein>
    <submittedName>
        <fullName evidence="1">Uncharacterized protein</fullName>
    </submittedName>
</protein>
<dbReference type="AlphaFoldDB" id="A0A0E9QSD1"/>
<evidence type="ECO:0000313" key="1">
    <source>
        <dbReference type="EMBL" id="JAH19023.1"/>
    </source>
</evidence>
<proteinExistence type="predicted"/>
<reference evidence="1" key="2">
    <citation type="journal article" date="2015" name="Fish Shellfish Immunol.">
        <title>Early steps in the European eel (Anguilla anguilla)-Vibrio vulnificus interaction in the gills: Role of the RtxA13 toxin.</title>
        <authorList>
            <person name="Callol A."/>
            <person name="Pajuelo D."/>
            <person name="Ebbesson L."/>
            <person name="Teles M."/>
            <person name="MacKenzie S."/>
            <person name="Amaro C."/>
        </authorList>
    </citation>
    <scope>NUCLEOTIDE SEQUENCE</scope>
</reference>
<organism evidence="1">
    <name type="scientific">Anguilla anguilla</name>
    <name type="common">European freshwater eel</name>
    <name type="synonym">Muraena anguilla</name>
    <dbReference type="NCBI Taxonomy" id="7936"/>
    <lineage>
        <taxon>Eukaryota</taxon>
        <taxon>Metazoa</taxon>
        <taxon>Chordata</taxon>
        <taxon>Craniata</taxon>
        <taxon>Vertebrata</taxon>
        <taxon>Euteleostomi</taxon>
        <taxon>Actinopterygii</taxon>
        <taxon>Neopterygii</taxon>
        <taxon>Teleostei</taxon>
        <taxon>Anguilliformes</taxon>
        <taxon>Anguillidae</taxon>
        <taxon>Anguilla</taxon>
    </lineage>
</organism>
<name>A0A0E9QSD1_ANGAN</name>
<sequence>MSVLDFLAFKKKKREKKTTPSNYCNMKLNMKYNIYKELRSQ</sequence>
<accession>A0A0E9QSD1</accession>